<keyword evidence="3" id="KW-0812">Transmembrane</keyword>
<feature type="domain" description="M23ase beta-sheet core" evidence="4">
    <location>
        <begin position="228"/>
        <end position="335"/>
    </location>
</feature>
<dbReference type="Pfam" id="PF01551">
    <property type="entry name" value="Peptidase_M23"/>
    <property type="match status" value="1"/>
</dbReference>
<dbReference type="GO" id="GO:0004222">
    <property type="term" value="F:metalloendopeptidase activity"/>
    <property type="evidence" value="ECO:0007669"/>
    <property type="project" value="TreeGrafter"/>
</dbReference>
<dbReference type="PANTHER" id="PTHR21666">
    <property type="entry name" value="PEPTIDASE-RELATED"/>
    <property type="match status" value="1"/>
</dbReference>
<keyword evidence="3" id="KW-1133">Transmembrane helix</keyword>
<dbReference type="InterPro" id="IPR050570">
    <property type="entry name" value="Cell_wall_metabolism_enzyme"/>
</dbReference>
<dbReference type="AlphaFoldDB" id="A0A1B7LBG4"/>
<dbReference type="EMBL" id="LYVF01000192">
    <property type="protein sequence ID" value="OAT79789.1"/>
    <property type="molecule type" value="Genomic_DNA"/>
</dbReference>
<keyword evidence="1" id="KW-0732">Signal</keyword>
<dbReference type="PANTHER" id="PTHR21666:SF289">
    <property type="entry name" value="L-ALA--D-GLU ENDOPEPTIDASE"/>
    <property type="match status" value="1"/>
</dbReference>
<name>A0A1B7LBG4_9FIRM</name>
<dbReference type="Gene3D" id="2.70.70.10">
    <property type="entry name" value="Glucose Permease (Domain IIA)"/>
    <property type="match status" value="1"/>
</dbReference>
<evidence type="ECO:0000256" key="3">
    <source>
        <dbReference type="SAM" id="Phobius"/>
    </source>
</evidence>
<dbReference type="CDD" id="cd12797">
    <property type="entry name" value="M23_peptidase"/>
    <property type="match status" value="1"/>
</dbReference>
<dbReference type="InterPro" id="IPR016047">
    <property type="entry name" value="M23ase_b-sheet_dom"/>
</dbReference>
<feature type="transmembrane region" description="Helical" evidence="3">
    <location>
        <begin position="48"/>
        <end position="70"/>
    </location>
</feature>
<feature type="compositionally biased region" description="Low complexity" evidence="2">
    <location>
        <begin position="109"/>
        <end position="131"/>
    </location>
</feature>
<reference evidence="5 6" key="1">
    <citation type="submission" date="2016-04" db="EMBL/GenBank/DDBJ databases">
        <authorList>
            <person name="Evans L.H."/>
            <person name="Alamgir A."/>
            <person name="Owens N."/>
            <person name="Weber N.D."/>
            <person name="Virtaneva K."/>
            <person name="Barbian K."/>
            <person name="Babar A."/>
            <person name="Rosenke K."/>
        </authorList>
    </citation>
    <scope>NUCLEOTIDE SEQUENCE [LARGE SCALE GENOMIC DNA]</scope>
    <source>
        <strain evidence="5 6">LMa1</strain>
    </source>
</reference>
<dbReference type="STRING" id="1838280.A6M21_15185"/>
<dbReference type="OrthoDB" id="1786111at2"/>
<evidence type="ECO:0000313" key="5">
    <source>
        <dbReference type="EMBL" id="OAT79789.1"/>
    </source>
</evidence>
<evidence type="ECO:0000259" key="4">
    <source>
        <dbReference type="Pfam" id="PF01551"/>
    </source>
</evidence>
<gene>
    <name evidence="5" type="ORF">A6M21_15185</name>
</gene>
<keyword evidence="6" id="KW-1185">Reference proteome</keyword>
<dbReference type="InterPro" id="IPR011055">
    <property type="entry name" value="Dup_hybrid_motif"/>
</dbReference>
<sequence length="343" mass="34613">MIELWPFDERLSASDGVKKYRRWLRRWLLGEPGQDGAETRRSAGWWHFALAGTMAVVLVAGLIWAAAGTWQPAGPAPQNRPGVELMQGPGAAVPASAGISQPVDGSSPAGTGKETGTSSTAGKTSSSEAAGPASGKFVHGTAGTGDMSSPSGAVTGATAYRSGDGRTAAGGTEPSSGRTGSPAAAGSGIVAGNAEQPSGGISLCRPVSGAVDRAFGPGYSEVYGDYRFNDGVEFAAVPGGSVKAAAPGRVKNIVPGPAVALPGNGGQRRPASYSVTIDHGNGWQTTYQGLDTVRVRSGQTVGAGEIIGALPAVTPGAKVSRFTLVLRHAGQTMDPAKYLANER</sequence>
<proteinExistence type="predicted"/>
<feature type="region of interest" description="Disordered" evidence="2">
    <location>
        <begin position="73"/>
        <end position="192"/>
    </location>
</feature>
<evidence type="ECO:0000256" key="2">
    <source>
        <dbReference type="SAM" id="MobiDB-lite"/>
    </source>
</evidence>
<dbReference type="SUPFAM" id="SSF51261">
    <property type="entry name" value="Duplicated hybrid motif"/>
    <property type="match status" value="1"/>
</dbReference>
<comment type="caution">
    <text evidence="5">The sequence shown here is derived from an EMBL/GenBank/DDBJ whole genome shotgun (WGS) entry which is preliminary data.</text>
</comment>
<evidence type="ECO:0000256" key="1">
    <source>
        <dbReference type="ARBA" id="ARBA00022729"/>
    </source>
</evidence>
<keyword evidence="3" id="KW-0472">Membrane</keyword>
<protein>
    <recommendedName>
        <fullName evidence="4">M23ase beta-sheet core domain-containing protein</fullName>
    </recommendedName>
</protein>
<dbReference type="Proteomes" id="UP000078532">
    <property type="component" value="Unassembled WGS sequence"/>
</dbReference>
<dbReference type="RefSeq" id="WP_066670943.1">
    <property type="nucleotide sequence ID" value="NZ_LYVF01000192.1"/>
</dbReference>
<accession>A0A1B7LBG4</accession>
<evidence type="ECO:0000313" key="6">
    <source>
        <dbReference type="Proteomes" id="UP000078532"/>
    </source>
</evidence>
<organism evidence="5 6">
    <name type="scientific">Desulfotomaculum copahuensis</name>
    <dbReference type="NCBI Taxonomy" id="1838280"/>
    <lineage>
        <taxon>Bacteria</taxon>
        <taxon>Bacillati</taxon>
        <taxon>Bacillota</taxon>
        <taxon>Clostridia</taxon>
        <taxon>Eubacteriales</taxon>
        <taxon>Desulfotomaculaceae</taxon>
        <taxon>Desulfotomaculum</taxon>
    </lineage>
</organism>